<reference evidence="2" key="1">
    <citation type="journal article" date="2020" name="Mol. Plant Microbe">
        <title>Rhizobial microsymbionts of the narrowly endemic Oxytropis species growing in Kamchatka are characterized by significant genetic diversity and possess a set of genes that are associated with T3SS and T6SS secretion systems and can affect the development of symbiosis.</title>
        <authorList>
            <person name="Safronova V."/>
            <person name="Guro P."/>
            <person name="Sazanova A."/>
            <person name="Kuznetsova I."/>
            <person name="Belimov A."/>
            <person name="Yakubov V."/>
            <person name="Chirak E."/>
            <person name="Afonin A."/>
            <person name="Gogolev Y."/>
            <person name="Andronov E."/>
            <person name="Tikhonovich I."/>
        </authorList>
    </citation>
    <scope>NUCLEOTIDE SEQUENCE [LARGE SCALE GENOMIC DNA]</scope>
    <source>
        <strain evidence="2">RCAM0610</strain>
    </source>
</reference>
<proteinExistence type="predicted"/>
<evidence type="ECO:0000313" key="1">
    <source>
        <dbReference type="EMBL" id="QND42991.1"/>
    </source>
</evidence>
<dbReference type="Proteomes" id="UP000515518">
    <property type="component" value="Chromosome"/>
</dbReference>
<protein>
    <submittedName>
        <fullName evidence="1">Uncharacterized protein</fullName>
    </submittedName>
</protein>
<dbReference type="AlphaFoldDB" id="A0A7G6RL59"/>
<gene>
    <name evidence="1" type="ORF">HB770_21045</name>
</gene>
<accession>A0A7G6RL59</accession>
<dbReference type="EMBL" id="CP050549">
    <property type="protein sequence ID" value="QND42991.1"/>
    <property type="molecule type" value="Genomic_DNA"/>
</dbReference>
<sequence length="86" mass="9757">MKKQESYWSFKAPDTPEFSDLPAGAFAGTEAGWNSLSPGYRRTIWREATKTVVKEQPAISEDEMRLQRADEIHSRSEVQIAAREAL</sequence>
<evidence type="ECO:0000313" key="2">
    <source>
        <dbReference type="Proteomes" id="UP000515518"/>
    </source>
</evidence>
<organism evidence="1 2">
    <name type="scientific">Rhizobium leguminosarum bv. viciae</name>
    <dbReference type="NCBI Taxonomy" id="387"/>
    <lineage>
        <taxon>Bacteria</taxon>
        <taxon>Pseudomonadati</taxon>
        <taxon>Pseudomonadota</taxon>
        <taxon>Alphaproteobacteria</taxon>
        <taxon>Hyphomicrobiales</taxon>
        <taxon>Rhizobiaceae</taxon>
        <taxon>Rhizobium/Agrobacterium group</taxon>
        <taxon>Rhizobium</taxon>
    </lineage>
</organism>
<name>A0A7G6RL59_RHILV</name>